<feature type="region of interest" description="Disordered" evidence="5">
    <location>
        <begin position="878"/>
        <end position="897"/>
    </location>
</feature>
<evidence type="ECO:0000313" key="8">
    <source>
        <dbReference type="EMBL" id="ESA42182.1"/>
    </source>
</evidence>
<dbReference type="PANTHER" id="PTHR31679:SF2">
    <property type="entry name" value="PEROXISOMAL MEMBRANE PROTEIN PEX30-RELATED"/>
    <property type="match status" value="1"/>
</dbReference>
<dbReference type="InterPro" id="IPR052646">
    <property type="entry name" value="Peroxisomal_PEX28-32"/>
</dbReference>
<dbReference type="STRING" id="367110.V5IKX2"/>
<dbReference type="RefSeq" id="XP_011394961.1">
    <property type="nucleotide sequence ID" value="XM_011396659.1"/>
</dbReference>
<feature type="transmembrane region" description="Helical" evidence="6">
    <location>
        <begin position="296"/>
        <end position="314"/>
    </location>
</feature>
<feature type="compositionally biased region" description="Low complexity" evidence="5">
    <location>
        <begin position="825"/>
        <end position="846"/>
    </location>
</feature>
<evidence type="ECO:0000259" key="7">
    <source>
        <dbReference type="SMART" id="SM00693"/>
    </source>
</evidence>
<feature type="region of interest" description="Disordered" evidence="5">
    <location>
        <begin position="1"/>
        <end position="67"/>
    </location>
</feature>
<feature type="compositionally biased region" description="Basic and acidic residues" evidence="5">
    <location>
        <begin position="667"/>
        <end position="684"/>
    </location>
</feature>
<sequence length="897" mass="95832">MAAFDPPWLSHMSAPQPQRSGDALNSHPSTPSNQPKGILYSNDGTASNPNPTHASFSPATLSSTAPSATSAAKRRSTILVHQKSPLLLATPPQITRALAYSHPFLLPLNTLAGLITWTTRDPWESFLMVAVFWAAVLYGDIIVRVAGPVVLVLLLIGGMYGRRYSPLSSSGWTEPGVAAGDMAALAGTDGKGSVRGKKAPKSKNLSVDGLPDNKNGKANGGLGGGVGASAGGGGQLRNQGSVSEVTNTRHQKTLDEIVETLKEFTARCNILLEPMLELTDFLSTQRTPTSATTKPALTTLFIRILLCTPFWFALTLPPFRLITTRRVILIFGTLILTWHSRVMRVSRAILWRSASIRRFLELVTGLQFEKPVKVSPAEKSGVASSAASTASGSSANKKTFANIKSTKAYNAQESELTKALRRARGGHDTGVRFTFIIYENQRRWVGLGWTTSLFAYERPAWTDEHNNAVPPRDQFELPEVEDGSNMRWRWVEGSRWRVDGVPDEAVMPGEDADGKEWDYDSPGGRMGWVYYDNKWQNGRRGQDGWGRWTRRRKWYRDAELVEADDALIEELAEDAVVDQQGNNYTVNGSANGNSSADSVTPTATPAPGPGIGARAQPRSLLSDQLAASGEIASPSTAVPRKTSIKLKKSTPESAVDSLARIQAQDMTKSRMDMKDKLRKDKDAETEGGDEAASVVSTSSTSRSHRFSSALFGKSPTSGASSAVTIRGGRGSSTGGQQRRNFTDTSTAPTTTGSPSASSSGGGGGGGGSCAGHEGRGQSPSTTPYFSSHSLFVPSSQSRSSSISRKTISNNSGNNNSYARSRRSSHSNAVSSSNTATPTTATARGSSPAPQSTLMAAKTNEEDEVVSSFGTQTRLALQDAGKDAGSWGFGDEVRMGLE</sequence>
<feature type="compositionally biased region" description="Low complexity" evidence="5">
    <location>
        <begin position="794"/>
        <end position="818"/>
    </location>
</feature>
<dbReference type="Proteomes" id="UP000001805">
    <property type="component" value="Chromosome 5, Linkage Group VI"/>
</dbReference>
<feature type="compositionally biased region" description="Polar residues" evidence="5">
    <location>
        <begin position="777"/>
        <end position="793"/>
    </location>
</feature>
<evidence type="ECO:0000256" key="3">
    <source>
        <dbReference type="ARBA" id="ARBA00022989"/>
    </source>
</evidence>
<dbReference type="KEGG" id="ncr:NCU05564"/>
<dbReference type="AlphaFoldDB" id="V5IKX2"/>
<dbReference type="SMART" id="SM00693">
    <property type="entry name" value="DysFN"/>
    <property type="match status" value="1"/>
</dbReference>
<feature type="region of interest" description="Disordered" evidence="5">
    <location>
        <begin position="582"/>
        <end position="615"/>
    </location>
</feature>
<feature type="compositionally biased region" description="Low complexity" evidence="5">
    <location>
        <begin position="54"/>
        <end position="67"/>
    </location>
</feature>
<evidence type="ECO:0000256" key="2">
    <source>
        <dbReference type="ARBA" id="ARBA00022692"/>
    </source>
</evidence>
<gene>
    <name evidence="8" type="primary">pex31</name>
    <name evidence="8" type="ORF">NCU05564</name>
</gene>
<evidence type="ECO:0000256" key="1">
    <source>
        <dbReference type="ARBA" id="ARBA00004127"/>
    </source>
</evidence>
<dbReference type="PaxDb" id="5141-EFNCRP00000005550"/>
<dbReference type="InterPro" id="IPR010482">
    <property type="entry name" value="TECPR1-like_DysF"/>
</dbReference>
<dbReference type="GO" id="GO:0007031">
    <property type="term" value="P:peroxisome organization"/>
    <property type="evidence" value="ECO:0000318"/>
    <property type="project" value="GO_Central"/>
</dbReference>
<feature type="domain" description="Peroxin/Ferlin" evidence="7">
    <location>
        <begin position="430"/>
        <end position="499"/>
    </location>
</feature>
<feature type="transmembrane region" description="Helical" evidence="6">
    <location>
        <begin position="130"/>
        <end position="156"/>
    </location>
</feature>
<reference evidence="8 9" key="1">
    <citation type="journal article" date="2003" name="Nature">
        <title>The genome sequence of the filamentous fungus Neurospora crassa.</title>
        <authorList>
            <person name="Galagan J.E."/>
            <person name="Calvo S.E."/>
            <person name="Borkovich K.A."/>
            <person name="Selker E.U."/>
            <person name="Read N.D."/>
            <person name="Jaffe D."/>
            <person name="FitzHugh W."/>
            <person name="Ma L.J."/>
            <person name="Smirnov S."/>
            <person name="Purcell S."/>
            <person name="Rehman B."/>
            <person name="Elkins T."/>
            <person name="Engels R."/>
            <person name="Wang S."/>
            <person name="Nielsen C.B."/>
            <person name="Butler J."/>
            <person name="Endrizzi M."/>
            <person name="Qui D."/>
            <person name="Ianakiev P."/>
            <person name="Bell-Pedersen D."/>
            <person name="Nelson M.A."/>
            <person name="Werner-Washburne M."/>
            <person name="Selitrennikoff C.P."/>
            <person name="Kinsey J.A."/>
            <person name="Braun E.L."/>
            <person name="Zelter A."/>
            <person name="Schulte U."/>
            <person name="Kothe G.O."/>
            <person name="Jedd G."/>
            <person name="Mewes W."/>
            <person name="Staben C."/>
            <person name="Marcotte E."/>
            <person name="Greenberg D."/>
            <person name="Roy A."/>
            <person name="Foley K."/>
            <person name="Naylor J."/>
            <person name="Stange-Thomann N."/>
            <person name="Barrett R."/>
            <person name="Gnerre S."/>
            <person name="Kamal M."/>
            <person name="Kamvysselis M."/>
            <person name="Mauceli E."/>
            <person name="Bielke C."/>
            <person name="Rudd S."/>
            <person name="Frishman D."/>
            <person name="Krystofova S."/>
            <person name="Rasmussen C."/>
            <person name="Metzenberg R.L."/>
            <person name="Perkins D.D."/>
            <person name="Kroken S."/>
            <person name="Cogoni C."/>
            <person name="Macino G."/>
            <person name="Catcheside D."/>
            <person name="Li W."/>
            <person name="Pratt R.J."/>
            <person name="Osmani S.A."/>
            <person name="DeSouza C.P."/>
            <person name="Glass L."/>
            <person name="Orbach M.J."/>
            <person name="Berglund J.A."/>
            <person name="Voelker R."/>
            <person name="Yarden O."/>
            <person name="Plamann M."/>
            <person name="Seiler S."/>
            <person name="Dunlap J."/>
            <person name="Radford A."/>
            <person name="Aramayo R."/>
            <person name="Natvig D.O."/>
            <person name="Alex L.A."/>
            <person name="Mannhaupt G."/>
            <person name="Ebbole D.J."/>
            <person name="Freitag M."/>
            <person name="Paulsen I."/>
            <person name="Sachs M.S."/>
            <person name="Lander E.S."/>
            <person name="Nusbaum C."/>
            <person name="Birren B."/>
        </authorList>
    </citation>
    <scope>NUCLEOTIDE SEQUENCE [LARGE SCALE GENOMIC DNA]</scope>
    <source>
        <strain evidence="9">ATCC 24698 / 74-OR23-1A / CBS 708.71 / DSM 1257 / FGSC 987</strain>
    </source>
</reference>
<keyword evidence="9" id="KW-1185">Reference proteome</keyword>
<dbReference type="EMBL" id="CM002241">
    <property type="protein sequence ID" value="ESA42182.1"/>
    <property type="molecule type" value="Genomic_DNA"/>
</dbReference>
<dbReference type="GO" id="GO:0005778">
    <property type="term" value="C:peroxisomal membrane"/>
    <property type="evidence" value="ECO:0000318"/>
    <property type="project" value="GO_Central"/>
</dbReference>
<dbReference type="FunCoup" id="V5IKX2">
    <property type="interactions" value="48"/>
</dbReference>
<keyword evidence="2 6" id="KW-0812">Transmembrane</keyword>
<feature type="region of interest" description="Disordered" evidence="5">
    <location>
        <begin position="631"/>
        <end position="866"/>
    </location>
</feature>
<dbReference type="Pfam" id="PF06398">
    <property type="entry name" value="Pex24p"/>
    <property type="match status" value="1"/>
</dbReference>
<evidence type="ECO:0000313" key="9">
    <source>
        <dbReference type="Proteomes" id="UP000001805"/>
    </source>
</evidence>
<name>V5IKX2_NEUCR</name>
<organism evidence="8 9">
    <name type="scientific">Neurospora crassa (strain ATCC 24698 / 74-OR23-1A / CBS 708.71 / DSM 1257 / FGSC 987)</name>
    <dbReference type="NCBI Taxonomy" id="367110"/>
    <lineage>
        <taxon>Eukaryota</taxon>
        <taxon>Fungi</taxon>
        <taxon>Dikarya</taxon>
        <taxon>Ascomycota</taxon>
        <taxon>Pezizomycotina</taxon>
        <taxon>Sordariomycetes</taxon>
        <taxon>Sordariomycetidae</taxon>
        <taxon>Sordariales</taxon>
        <taxon>Sordariaceae</taxon>
        <taxon>Neurospora</taxon>
    </lineage>
</organism>
<feature type="compositionally biased region" description="Polar residues" evidence="5">
    <location>
        <begin position="42"/>
        <end position="53"/>
    </location>
</feature>
<protein>
    <submittedName>
        <fullName evidence="8">Peroxisomal membrane protein PEX31</fullName>
    </submittedName>
</protein>
<feature type="transmembrane region" description="Helical" evidence="6">
    <location>
        <begin position="97"/>
        <end position="118"/>
    </location>
</feature>
<comment type="subcellular location">
    <subcellularLocation>
        <location evidence="1">Endomembrane system</location>
        <topology evidence="1">Multi-pass membrane protein</topology>
    </subcellularLocation>
</comment>
<evidence type="ECO:0000256" key="4">
    <source>
        <dbReference type="ARBA" id="ARBA00023136"/>
    </source>
</evidence>
<feature type="compositionally biased region" description="Gly residues" evidence="5">
    <location>
        <begin position="759"/>
        <end position="769"/>
    </location>
</feature>
<evidence type="ECO:0000256" key="5">
    <source>
        <dbReference type="SAM" id="MobiDB-lite"/>
    </source>
</evidence>
<dbReference type="OrthoDB" id="5586090at2759"/>
<proteinExistence type="predicted"/>
<feature type="region of interest" description="Disordered" evidence="5">
    <location>
        <begin position="189"/>
        <end position="224"/>
    </location>
</feature>
<dbReference type="GO" id="GO:0012505">
    <property type="term" value="C:endomembrane system"/>
    <property type="evidence" value="ECO:0007669"/>
    <property type="project" value="UniProtKB-SubCell"/>
</dbReference>
<dbReference type="InParanoid" id="V5IKX2"/>
<evidence type="ECO:0000256" key="6">
    <source>
        <dbReference type="SAM" id="Phobius"/>
    </source>
</evidence>
<keyword evidence="4 6" id="KW-0472">Membrane</keyword>
<dbReference type="GeneID" id="3876688"/>
<dbReference type="VEuPathDB" id="FungiDB:NCU05564"/>
<feature type="compositionally biased region" description="Polar residues" evidence="5">
    <location>
        <begin position="714"/>
        <end position="723"/>
    </location>
</feature>
<feature type="compositionally biased region" description="Polar residues" evidence="5">
    <location>
        <begin position="26"/>
        <end position="35"/>
    </location>
</feature>
<accession>V5IKX2</accession>
<dbReference type="InterPro" id="IPR006614">
    <property type="entry name" value="Peroxin/Ferlin"/>
</dbReference>
<feature type="compositionally biased region" description="Low complexity" evidence="5">
    <location>
        <begin position="587"/>
        <end position="605"/>
    </location>
</feature>
<keyword evidence="3 6" id="KW-1133">Transmembrane helix</keyword>
<feature type="compositionally biased region" description="Low complexity" evidence="5">
    <location>
        <begin position="734"/>
        <end position="758"/>
    </location>
</feature>
<dbReference type="PANTHER" id="PTHR31679">
    <property type="entry name" value="PEROXISOMAL MEMBRANE PROTEIN PEX30-RELATED"/>
    <property type="match status" value="1"/>
</dbReference>